<protein>
    <submittedName>
        <fullName evidence="3">Uncharacterized protein</fullName>
    </submittedName>
</protein>
<keyword evidence="2" id="KW-0472">Membrane</keyword>
<dbReference type="GO" id="GO:0016192">
    <property type="term" value="P:vesicle-mediated transport"/>
    <property type="evidence" value="ECO:0007669"/>
    <property type="project" value="TreeGrafter"/>
</dbReference>
<keyword evidence="4" id="KW-1185">Reference proteome</keyword>
<evidence type="ECO:0000313" key="3">
    <source>
        <dbReference type="EMBL" id="CZR60744.1"/>
    </source>
</evidence>
<reference evidence="3 4" key="1">
    <citation type="submission" date="2016-03" db="EMBL/GenBank/DDBJ databases">
        <authorList>
            <person name="Ploux O."/>
        </authorList>
    </citation>
    <scope>NUCLEOTIDE SEQUENCE [LARGE SCALE GENOMIC DNA]</scope>
    <source>
        <strain evidence="3 4">UAMH 11012</strain>
    </source>
</reference>
<gene>
    <name evidence="3" type="ORF">PAC_10640</name>
</gene>
<keyword evidence="2" id="KW-0812">Transmembrane</keyword>
<accession>A0A1L7X6T9</accession>
<dbReference type="AlphaFoldDB" id="A0A1L7X6T9"/>
<proteinExistence type="predicted"/>
<feature type="region of interest" description="Disordered" evidence="1">
    <location>
        <begin position="79"/>
        <end position="103"/>
    </location>
</feature>
<dbReference type="Proteomes" id="UP000184330">
    <property type="component" value="Unassembled WGS sequence"/>
</dbReference>
<feature type="region of interest" description="Disordered" evidence="1">
    <location>
        <begin position="127"/>
        <end position="154"/>
    </location>
</feature>
<evidence type="ECO:0000256" key="1">
    <source>
        <dbReference type="SAM" id="MobiDB-lite"/>
    </source>
</evidence>
<keyword evidence="2" id="KW-1133">Transmembrane helix</keyword>
<dbReference type="PANTHER" id="PTHR28187:SF1">
    <property type="entry name" value="PROTEIN RCR1-RELATED"/>
    <property type="match status" value="1"/>
</dbReference>
<evidence type="ECO:0000256" key="2">
    <source>
        <dbReference type="SAM" id="Phobius"/>
    </source>
</evidence>
<dbReference type="PANTHER" id="PTHR28187">
    <property type="entry name" value="PROTEIN RCR1-RELATED"/>
    <property type="match status" value="1"/>
</dbReference>
<name>A0A1L7X6T9_9HELO</name>
<dbReference type="Pfam" id="PF12273">
    <property type="entry name" value="RCR"/>
    <property type="match status" value="1"/>
</dbReference>
<organism evidence="3 4">
    <name type="scientific">Phialocephala subalpina</name>
    <dbReference type="NCBI Taxonomy" id="576137"/>
    <lineage>
        <taxon>Eukaryota</taxon>
        <taxon>Fungi</taxon>
        <taxon>Dikarya</taxon>
        <taxon>Ascomycota</taxon>
        <taxon>Pezizomycotina</taxon>
        <taxon>Leotiomycetes</taxon>
        <taxon>Helotiales</taxon>
        <taxon>Mollisiaceae</taxon>
        <taxon>Phialocephala</taxon>
        <taxon>Phialocephala fortinii species complex</taxon>
    </lineage>
</organism>
<sequence length="154" mass="17246">MYIPRSEDVQTLAARSVSLMSRALYNNCTYYSNGRRYCRNSAWGRWGRWVLAGILILIAVILVFLFLCLGQRRRRRARNYQTTQTPMTAPSGGYYNNQQQYNPPAGVPPTYGGGYNNEYYGQQTGVAQPQNAGNVDGREGTEGGNCTNIEARGQ</sequence>
<feature type="compositionally biased region" description="Polar residues" evidence="1">
    <location>
        <begin position="79"/>
        <end position="102"/>
    </location>
</feature>
<evidence type="ECO:0000313" key="4">
    <source>
        <dbReference type="Proteomes" id="UP000184330"/>
    </source>
</evidence>
<dbReference type="EMBL" id="FJOG01000016">
    <property type="protein sequence ID" value="CZR60744.1"/>
    <property type="molecule type" value="Genomic_DNA"/>
</dbReference>
<dbReference type="InterPro" id="IPR020999">
    <property type="entry name" value="Chitin_synth_reg_RCR"/>
</dbReference>
<feature type="transmembrane region" description="Helical" evidence="2">
    <location>
        <begin position="49"/>
        <end position="69"/>
    </location>
</feature>